<feature type="signal peptide" evidence="1">
    <location>
        <begin position="1"/>
        <end position="29"/>
    </location>
</feature>
<evidence type="ECO:0000313" key="2">
    <source>
        <dbReference type="EMBL" id="ETV78309.1"/>
    </source>
</evidence>
<dbReference type="AlphaFoldDB" id="W4GGY2"/>
<name>W4GGY2_APHAT</name>
<accession>W4GGY2</accession>
<reference evidence="2" key="1">
    <citation type="submission" date="2013-12" db="EMBL/GenBank/DDBJ databases">
        <title>The Genome Sequence of Aphanomyces astaci APO3.</title>
        <authorList>
            <consortium name="The Broad Institute Genomics Platform"/>
            <person name="Russ C."/>
            <person name="Tyler B."/>
            <person name="van West P."/>
            <person name="Dieguez-Uribeondo J."/>
            <person name="Young S.K."/>
            <person name="Zeng Q."/>
            <person name="Gargeya S."/>
            <person name="Fitzgerald M."/>
            <person name="Abouelleil A."/>
            <person name="Alvarado L."/>
            <person name="Chapman S.B."/>
            <person name="Gainer-Dewar J."/>
            <person name="Goldberg J."/>
            <person name="Griggs A."/>
            <person name="Gujja S."/>
            <person name="Hansen M."/>
            <person name="Howarth C."/>
            <person name="Imamovic A."/>
            <person name="Ireland A."/>
            <person name="Larimer J."/>
            <person name="McCowan C."/>
            <person name="Murphy C."/>
            <person name="Pearson M."/>
            <person name="Poon T.W."/>
            <person name="Priest M."/>
            <person name="Roberts A."/>
            <person name="Saif S."/>
            <person name="Shea T."/>
            <person name="Sykes S."/>
            <person name="Wortman J."/>
            <person name="Nusbaum C."/>
            <person name="Birren B."/>
        </authorList>
    </citation>
    <scope>NUCLEOTIDE SEQUENCE [LARGE SCALE GENOMIC DNA]</scope>
    <source>
        <strain evidence="2">APO3</strain>
    </source>
</reference>
<dbReference type="RefSeq" id="XP_009831890.1">
    <property type="nucleotide sequence ID" value="XM_009833588.1"/>
</dbReference>
<dbReference type="GeneID" id="20809891"/>
<proteinExistence type="predicted"/>
<organism evidence="2">
    <name type="scientific">Aphanomyces astaci</name>
    <name type="common">Crayfish plague agent</name>
    <dbReference type="NCBI Taxonomy" id="112090"/>
    <lineage>
        <taxon>Eukaryota</taxon>
        <taxon>Sar</taxon>
        <taxon>Stramenopiles</taxon>
        <taxon>Oomycota</taxon>
        <taxon>Saprolegniomycetes</taxon>
        <taxon>Saprolegniales</taxon>
        <taxon>Verrucalvaceae</taxon>
        <taxon>Aphanomyces</taxon>
    </lineage>
</organism>
<feature type="chain" id="PRO_5004840993" evidence="1">
    <location>
        <begin position="30"/>
        <end position="278"/>
    </location>
</feature>
<evidence type="ECO:0000256" key="1">
    <source>
        <dbReference type="SAM" id="SignalP"/>
    </source>
</evidence>
<gene>
    <name evidence="2" type="ORF">H257_07895</name>
</gene>
<sequence>MLVSNIVRHCFVALVAAAIAATATICIEAHSNFEIANSTNIVVKFHSTTNQWGVALIQALALWAKRIKGDSVRYTHEALKSNWPSEYGLISRIVRPVRQDGQFWEWWSAQLKAGGGPNRQVVCLQGLHRLVLPAPHVINNSWGMYRGAQNWMEQGLEYGAPPTSFSSFATHKDGIPPHSWRHVAACVGHKLATYDQVYAHFLHQQRGYCDVGAANYTKYCGYIPNTEFPNNAVDFGCINVLKAVTAPTSCPRSTRPSPPAKCSTWTDEYQYKPGSKSA</sequence>
<keyword evidence="1" id="KW-0732">Signal</keyword>
<protein>
    <submittedName>
        <fullName evidence="2">Uncharacterized protein</fullName>
    </submittedName>
</protein>
<dbReference type="VEuPathDB" id="FungiDB:H257_07895"/>
<dbReference type="EMBL" id="KI913130">
    <property type="protein sequence ID" value="ETV78309.1"/>
    <property type="molecule type" value="Genomic_DNA"/>
</dbReference>